<dbReference type="GO" id="GO:0031492">
    <property type="term" value="F:nucleosomal DNA binding"/>
    <property type="evidence" value="ECO:0007669"/>
    <property type="project" value="TreeGrafter"/>
</dbReference>
<evidence type="ECO:0000259" key="7">
    <source>
        <dbReference type="PROSITE" id="PS51504"/>
    </source>
</evidence>
<name>A0A3P8TL88_AMPPE</name>
<keyword evidence="9" id="KW-1185">Reference proteome</keyword>
<dbReference type="GO" id="GO:0003690">
    <property type="term" value="F:double-stranded DNA binding"/>
    <property type="evidence" value="ECO:0007669"/>
    <property type="project" value="TreeGrafter"/>
</dbReference>
<dbReference type="OMA" id="KDAANEQ"/>
<evidence type="ECO:0000256" key="3">
    <source>
        <dbReference type="ARBA" id="ARBA00023125"/>
    </source>
</evidence>
<dbReference type="Proteomes" id="UP000265080">
    <property type="component" value="Chromosome 6"/>
</dbReference>
<evidence type="ECO:0000256" key="5">
    <source>
        <dbReference type="SAM" id="MobiDB-lite"/>
    </source>
</evidence>
<evidence type="ECO:0000256" key="1">
    <source>
        <dbReference type="ARBA" id="ARBA00004123"/>
    </source>
</evidence>
<proteinExistence type="predicted"/>
<evidence type="ECO:0000313" key="9">
    <source>
        <dbReference type="Proteomes" id="UP000265080"/>
    </source>
</evidence>
<dbReference type="PANTHER" id="PTHR11467">
    <property type="entry name" value="HISTONE H1"/>
    <property type="match status" value="1"/>
</dbReference>
<evidence type="ECO:0000256" key="2">
    <source>
        <dbReference type="ARBA" id="ARBA00022454"/>
    </source>
</evidence>
<reference evidence="8 9" key="1">
    <citation type="submission" date="2018-03" db="EMBL/GenBank/DDBJ databases">
        <title>Finding Nemo's genes: A chromosome-scale reference assembly of the genome of the orange clownfish Amphiprion percula.</title>
        <authorList>
            <person name="Lehmann R."/>
        </authorList>
    </citation>
    <scope>NUCLEOTIDE SEQUENCE</scope>
</reference>
<accession>A0A3P8TL88</accession>
<feature type="transmembrane region" description="Helical" evidence="6">
    <location>
        <begin position="29"/>
        <end position="45"/>
    </location>
</feature>
<dbReference type="PROSITE" id="PS51504">
    <property type="entry name" value="H15"/>
    <property type="match status" value="1"/>
</dbReference>
<dbReference type="GO" id="GO:0030261">
    <property type="term" value="P:chromosome condensation"/>
    <property type="evidence" value="ECO:0007669"/>
    <property type="project" value="TreeGrafter"/>
</dbReference>
<keyword evidence="4" id="KW-0539">Nucleus</keyword>
<dbReference type="SMART" id="SM00526">
    <property type="entry name" value="H15"/>
    <property type="match status" value="1"/>
</dbReference>
<evidence type="ECO:0000256" key="6">
    <source>
        <dbReference type="SAM" id="Phobius"/>
    </source>
</evidence>
<keyword evidence="6" id="KW-0472">Membrane</keyword>
<protein>
    <recommendedName>
        <fullName evidence="7">H15 domain-containing protein</fullName>
    </recommendedName>
</protein>
<keyword evidence="6" id="KW-1133">Transmembrane helix</keyword>
<sequence>MRFTWSHLTRGSCIKTETMGKRGTSTGKLYIVGLLCLVVLLYLKIMPPKKPAVRPADPVPSSNEAPAKEKAVPKSGAGALHKLATHPSTAIMVKEALKELDSRKGVSSQAIQNYIKQKYPSVDLVRLKHLVRRALKKGIENGTLVRPANSTVTTGATGKFRLAPKVKPSKPKAENMDPNVQKAPKAAEEGEKKPKKAGATKKKDAANEQTQTSEDSKPPRKSPKDKGSATSTVAPAKRPKAKTAEAKGDDEGTAATKTKAPKTTKEAKAGKTSQSKAAKSESDGPAAKTTSKRGKKTAE</sequence>
<dbReference type="Pfam" id="PF00538">
    <property type="entry name" value="Linker_histone"/>
    <property type="match status" value="1"/>
</dbReference>
<keyword evidence="6" id="KW-0812">Transmembrane</keyword>
<feature type="region of interest" description="Disordered" evidence="5">
    <location>
        <begin position="149"/>
        <end position="299"/>
    </location>
</feature>
<dbReference type="Ensembl" id="ENSAPET00000027489.1">
    <property type="protein sequence ID" value="ENSAPEP00000026775.1"/>
    <property type="gene ID" value="ENSAPEG00000019032.1"/>
</dbReference>
<dbReference type="SUPFAM" id="SSF46785">
    <property type="entry name" value="Winged helix' DNA-binding domain"/>
    <property type="match status" value="1"/>
</dbReference>
<keyword evidence="2" id="KW-0158">Chromosome</keyword>
<dbReference type="GO" id="GO:0045910">
    <property type="term" value="P:negative regulation of DNA recombination"/>
    <property type="evidence" value="ECO:0007669"/>
    <property type="project" value="TreeGrafter"/>
</dbReference>
<comment type="subcellular location">
    <subcellularLocation>
        <location evidence="1">Nucleus</location>
    </subcellularLocation>
</comment>
<feature type="compositionally biased region" description="Basic and acidic residues" evidence="5">
    <location>
        <begin position="214"/>
        <end position="227"/>
    </location>
</feature>
<feature type="compositionally biased region" description="Basic residues" evidence="5">
    <location>
        <begin position="290"/>
        <end position="299"/>
    </location>
</feature>
<evidence type="ECO:0000256" key="4">
    <source>
        <dbReference type="ARBA" id="ARBA00023242"/>
    </source>
</evidence>
<dbReference type="InterPro" id="IPR036390">
    <property type="entry name" value="WH_DNA-bd_sf"/>
</dbReference>
<dbReference type="InterPro" id="IPR036388">
    <property type="entry name" value="WH-like_DNA-bd_sf"/>
</dbReference>
<reference evidence="8" key="3">
    <citation type="submission" date="2025-09" db="UniProtKB">
        <authorList>
            <consortium name="Ensembl"/>
        </authorList>
    </citation>
    <scope>IDENTIFICATION</scope>
</reference>
<feature type="region of interest" description="Disordered" evidence="5">
    <location>
        <begin position="51"/>
        <end position="78"/>
    </location>
</feature>
<dbReference type="FunFam" id="1.10.10.10:FF:000393">
    <property type="entry name" value="Oocyte-specific H1 histone"/>
    <property type="match status" value="1"/>
</dbReference>
<dbReference type="GO" id="GO:0006334">
    <property type="term" value="P:nucleosome assembly"/>
    <property type="evidence" value="ECO:0007669"/>
    <property type="project" value="InterPro"/>
</dbReference>
<dbReference type="GO" id="GO:0000786">
    <property type="term" value="C:nucleosome"/>
    <property type="evidence" value="ECO:0007669"/>
    <property type="project" value="InterPro"/>
</dbReference>
<dbReference type="GeneTree" id="ENSGT00940000160900"/>
<reference evidence="8" key="2">
    <citation type="submission" date="2025-08" db="UniProtKB">
        <authorList>
            <consortium name="Ensembl"/>
        </authorList>
    </citation>
    <scope>IDENTIFICATION</scope>
</reference>
<dbReference type="AlphaFoldDB" id="A0A3P8TL88"/>
<dbReference type="GO" id="GO:0005634">
    <property type="term" value="C:nucleus"/>
    <property type="evidence" value="ECO:0007669"/>
    <property type="project" value="UniProtKB-SubCell"/>
</dbReference>
<feature type="domain" description="H15" evidence="7">
    <location>
        <begin position="85"/>
        <end position="164"/>
    </location>
</feature>
<keyword evidence="3" id="KW-0238">DNA-binding</keyword>
<dbReference type="Gene3D" id="1.10.10.10">
    <property type="entry name" value="Winged helix-like DNA-binding domain superfamily/Winged helix DNA-binding domain"/>
    <property type="match status" value="1"/>
</dbReference>
<evidence type="ECO:0000313" key="8">
    <source>
        <dbReference type="Ensembl" id="ENSAPEP00000026775.1"/>
    </source>
</evidence>
<dbReference type="InterPro" id="IPR005818">
    <property type="entry name" value="Histone_H1/H5_H15"/>
</dbReference>
<organism evidence="8 9">
    <name type="scientific">Amphiprion percula</name>
    <name type="common">Orange clownfish</name>
    <name type="synonym">Lutjanus percula</name>
    <dbReference type="NCBI Taxonomy" id="161767"/>
    <lineage>
        <taxon>Eukaryota</taxon>
        <taxon>Metazoa</taxon>
        <taxon>Chordata</taxon>
        <taxon>Craniata</taxon>
        <taxon>Vertebrata</taxon>
        <taxon>Euteleostomi</taxon>
        <taxon>Actinopterygii</taxon>
        <taxon>Neopterygii</taxon>
        <taxon>Teleostei</taxon>
        <taxon>Neoteleostei</taxon>
        <taxon>Acanthomorphata</taxon>
        <taxon>Ovalentaria</taxon>
        <taxon>Pomacentridae</taxon>
        <taxon>Amphiprion</taxon>
    </lineage>
</organism>
<dbReference type="CDD" id="cd00073">
    <property type="entry name" value="H15"/>
    <property type="match status" value="1"/>
</dbReference>
<dbReference type="STRING" id="161767.ENSAPEP00000026775"/>
<dbReference type="PANTHER" id="PTHR11467:SF177">
    <property type="entry name" value="HISTONE H1, EARLY EMBRYONIC"/>
    <property type="match status" value="1"/>
</dbReference>